<dbReference type="GO" id="GO:0003677">
    <property type="term" value="F:DNA binding"/>
    <property type="evidence" value="ECO:0007669"/>
    <property type="project" value="InterPro"/>
</dbReference>
<gene>
    <name evidence="2" type="ORF">SAMN05192569_10535</name>
</gene>
<dbReference type="Proteomes" id="UP000198650">
    <property type="component" value="Unassembled WGS sequence"/>
</dbReference>
<dbReference type="CDD" id="cd00093">
    <property type="entry name" value="HTH_XRE"/>
    <property type="match status" value="1"/>
</dbReference>
<organism evidence="2 3">
    <name type="scientific">Parageobacillus thermantarcticus</name>
    <dbReference type="NCBI Taxonomy" id="186116"/>
    <lineage>
        <taxon>Bacteria</taxon>
        <taxon>Bacillati</taxon>
        <taxon>Bacillota</taxon>
        <taxon>Bacilli</taxon>
        <taxon>Bacillales</taxon>
        <taxon>Anoxybacillaceae</taxon>
        <taxon>Parageobacillus</taxon>
    </lineage>
</organism>
<protein>
    <submittedName>
        <fullName evidence="2">Helix-turn-helix</fullName>
    </submittedName>
</protein>
<dbReference type="Gene3D" id="1.10.260.40">
    <property type="entry name" value="lambda repressor-like DNA-binding domains"/>
    <property type="match status" value="1"/>
</dbReference>
<dbReference type="PROSITE" id="PS50943">
    <property type="entry name" value="HTH_CROC1"/>
    <property type="match status" value="1"/>
</dbReference>
<dbReference type="SUPFAM" id="SSF47413">
    <property type="entry name" value="lambda repressor-like DNA-binding domains"/>
    <property type="match status" value="1"/>
</dbReference>
<dbReference type="Pfam" id="PF01381">
    <property type="entry name" value="HTH_3"/>
    <property type="match status" value="1"/>
</dbReference>
<reference evidence="3" key="1">
    <citation type="submission" date="2016-10" db="EMBL/GenBank/DDBJ databases">
        <authorList>
            <person name="Varghese N."/>
            <person name="Submissions S."/>
        </authorList>
    </citation>
    <scope>NUCLEOTIDE SEQUENCE [LARGE SCALE GENOMIC DNA]</scope>
    <source>
        <strain evidence="3">M1</strain>
    </source>
</reference>
<name>A0A1I0TS88_9BACL</name>
<evidence type="ECO:0000313" key="3">
    <source>
        <dbReference type="Proteomes" id="UP000198650"/>
    </source>
</evidence>
<proteinExistence type="predicted"/>
<evidence type="ECO:0000313" key="2">
    <source>
        <dbReference type="EMBL" id="SFA54582.1"/>
    </source>
</evidence>
<dbReference type="OrthoDB" id="7568952at2"/>
<dbReference type="AlphaFoldDB" id="A0A1I0TS88"/>
<feature type="domain" description="HTH cro/C1-type" evidence="1">
    <location>
        <begin position="30"/>
        <end position="85"/>
    </location>
</feature>
<sequence length="88" mass="9879">MNGFNQEREGDGTVFGLGKKRSKLGKWLDKRGISQTWLAKTSGVSRTVISDLCNGEKKHSPRLETIKKIMSALKKIDPNVKPTDFFDI</sequence>
<dbReference type="InterPro" id="IPR001387">
    <property type="entry name" value="Cro/C1-type_HTH"/>
</dbReference>
<evidence type="ECO:0000259" key="1">
    <source>
        <dbReference type="PROSITE" id="PS50943"/>
    </source>
</evidence>
<dbReference type="InterPro" id="IPR010982">
    <property type="entry name" value="Lambda_DNA-bd_dom_sf"/>
</dbReference>
<dbReference type="EMBL" id="FOJS01000053">
    <property type="protein sequence ID" value="SFA54582.1"/>
    <property type="molecule type" value="Genomic_DNA"/>
</dbReference>
<dbReference type="SMART" id="SM00530">
    <property type="entry name" value="HTH_XRE"/>
    <property type="match status" value="1"/>
</dbReference>
<keyword evidence="3" id="KW-1185">Reference proteome</keyword>
<dbReference type="RefSeq" id="WP_090951677.1">
    <property type="nucleotide sequence ID" value="NZ_FOJS01000053.1"/>
</dbReference>
<accession>A0A1I0TS88</accession>